<evidence type="ECO:0000313" key="1">
    <source>
        <dbReference type="EMBL" id="QHI95551.1"/>
    </source>
</evidence>
<dbReference type="EMBL" id="CP047652">
    <property type="protein sequence ID" value="QHI95551.1"/>
    <property type="molecule type" value="Genomic_DNA"/>
</dbReference>
<gene>
    <name evidence="1" type="ORF">GT348_04065</name>
</gene>
<accession>A0A6P1NL03</accession>
<dbReference type="Proteomes" id="UP000463975">
    <property type="component" value="Chromosome"/>
</dbReference>
<dbReference type="KEGG" id="bomb:GT348_04065"/>
<keyword evidence="2" id="KW-1185">Reference proteome</keyword>
<dbReference type="RefSeq" id="WP_160618628.1">
    <property type="nucleotide sequence ID" value="NZ_CP047652.1"/>
</dbReference>
<reference evidence="1 2" key="1">
    <citation type="submission" date="2020-01" db="EMBL/GenBank/DDBJ databases">
        <title>Genome sequencing of strain KACC 21507.</title>
        <authorList>
            <person name="Heo J."/>
            <person name="Kim S.-J."/>
            <person name="Kim J.-S."/>
            <person name="Hong S.-B."/>
            <person name="Kwon S.-W."/>
        </authorList>
    </citation>
    <scope>NUCLEOTIDE SEQUENCE [LARGE SCALE GENOMIC DNA]</scope>
    <source>
        <strain evidence="1 2">KACC 21507</strain>
    </source>
</reference>
<organism evidence="1 2">
    <name type="scientific">Aristophania vespae</name>
    <dbReference type="NCBI Taxonomy" id="2697033"/>
    <lineage>
        <taxon>Bacteria</taxon>
        <taxon>Pseudomonadati</taxon>
        <taxon>Pseudomonadota</taxon>
        <taxon>Alphaproteobacteria</taxon>
        <taxon>Acetobacterales</taxon>
        <taxon>Acetobacteraceae</taxon>
        <taxon>Aristophania</taxon>
    </lineage>
</organism>
<dbReference type="AlphaFoldDB" id="A0A6P1NL03"/>
<proteinExistence type="predicted"/>
<sequence length="271" mass="30378">MMAIIASHLLWPGSSLDVRPISSSTTEHFVKNNADDMQFAPEKYSLDKDFKDSVTLSEHAQTYLNSQQSKSAEKIYHVLEAASQVISSSTTSDAEKFAAISTAYHLFFENSNIGNVTGSFAVAWGKFKAATADSDFMKYYSVQQQFVPSISPTNDASIQDDHSNSWAQYFVNSKNTENLHDKTSPLDSMFSGTEHRYHALFPKMSSQDIKRFMVARNSIYARDQHKQRGEALFSFVKVKAAHTPLEKKILGKLLNLSERELDGSLLSSHKL</sequence>
<protein>
    <submittedName>
        <fullName evidence="1">Uncharacterized protein</fullName>
    </submittedName>
</protein>
<evidence type="ECO:0000313" key="2">
    <source>
        <dbReference type="Proteomes" id="UP000463975"/>
    </source>
</evidence>
<name>A0A6P1NL03_9PROT</name>